<protein>
    <submittedName>
        <fullName evidence="7">Histidine biosynthesis protein HisIE</fullName>
    </submittedName>
</protein>
<keyword evidence="3" id="KW-0963">Cytoplasm</keyword>
<evidence type="ECO:0000256" key="5">
    <source>
        <dbReference type="SAM" id="MobiDB-lite"/>
    </source>
</evidence>
<proteinExistence type="inferred from homology"/>
<comment type="caution">
    <text evidence="7">The sequence shown here is derived from an EMBL/GenBank/DDBJ whole genome shotgun (WGS) entry which is preliminary data.</text>
</comment>
<name>A0A093RPY1_9GAMM</name>
<comment type="subcellular location">
    <subcellularLocation>
        <location evidence="1">Cytoplasm</location>
        <location evidence="1">Nucleoid</location>
    </subcellularLocation>
</comment>
<dbReference type="GO" id="GO:0032993">
    <property type="term" value="C:protein-DNA complex"/>
    <property type="evidence" value="ECO:0007669"/>
    <property type="project" value="TreeGrafter"/>
</dbReference>
<dbReference type="PANTHER" id="PTHR38097">
    <property type="match status" value="1"/>
</dbReference>
<feature type="domain" description="DNA-binding protein H-NS-like C-terminal" evidence="6">
    <location>
        <begin position="61"/>
        <end position="106"/>
    </location>
</feature>
<keyword evidence="4" id="KW-0238">DNA-binding</keyword>
<dbReference type="InterPro" id="IPR027444">
    <property type="entry name" value="H-NS_C_dom"/>
</dbReference>
<dbReference type="Gene3D" id="4.10.430.10">
    <property type="entry name" value="Histone-like protein H-NS, C-terminal domain"/>
    <property type="match status" value="1"/>
</dbReference>
<sequence>MSIDLQALSAAELKNLIASAQDQLVKGERERIKAVREKILQLLEGENLELEQVFPNSKPSPRVKNPVAPKYAHPDNPSLTWSGRGKQPNWFKETLAAGKTQEQLLLP</sequence>
<dbReference type="GO" id="GO:0001217">
    <property type="term" value="F:DNA-binding transcription repressor activity"/>
    <property type="evidence" value="ECO:0007669"/>
    <property type="project" value="TreeGrafter"/>
</dbReference>
<dbReference type="STRING" id="55207.KP22_18555"/>
<dbReference type="AlphaFoldDB" id="A0A093RPY1"/>
<dbReference type="InterPro" id="IPR037150">
    <property type="entry name" value="H-NS_C_dom_sf"/>
</dbReference>
<dbReference type="GO" id="GO:0009295">
    <property type="term" value="C:nucleoid"/>
    <property type="evidence" value="ECO:0007669"/>
    <property type="project" value="UniProtKB-SubCell"/>
</dbReference>
<dbReference type="EMBL" id="JQHM01000014">
    <property type="protein sequence ID" value="KFX02494.1"/>
    <property type="molecule type" value="Genomic_DNA"/>
</dbReference>
<dbReference type="Proteomes" id="UP000032874">
    <property type="component" value="Unassembled WGS sequence"/>
</dbReference>
<dbReference type="SUPFAM" id="SSF81273">
    <property type="entry name" value="H-NS histone-like proteins"/>
    <property type="match status" value="1"/>
</dbReference>
<evidence type="ECO:0000313" key="8">
    <source>
        <dbReference type="Proteomes" id="UP000032874"/>
    </source>
</evidence>
<organism evidence="7 8">
    <name type="scientific">Pectobacterium betavasculorum</name>
    <dbReference type="NCBI Taxonomy" id="55207"/>
    <lineage>
        <taxon>Bacteria</taxon>
        <taxon>Pseudomonadati</taxon>
        <taxon>Pseudomonadota</taxon>
        <taxon>Gammaproteobacteria</taxon>
        <taxon>Enterobacterales</taxon>
        <taxon>Pectobacteriaceae</taxon>
        <taxon>Pectobacterium</taxon>
    </lineage>
</organism>
<dbReference type="GO" id="GO:0003681">
    <property type="term" value="F:bent DNA binding"/>
    <property type="evidence" value="ECO:0007669"/>
    <property type="project" value="TreeGrafter"/>
</dbReference>
<evidence type="ECO:0000256" key="3">
    <source>
        <dbReference type="ARBA" id="ARBA00022490"/>
    </source>
</evidence>
<evidence type="ECO:0000313" key="7">
    <source>
        <dbReference type="EMBL" id="KFX02494.1"/>
    </source>
</evidence>
<evidence type="ECO:0000256" key="1">
    <source>
        <dbReference type="ARBA" id="ARBA00004453"/>
    </source>
</evidence>
<dbReference type="GO" id="GO:0000976">
    <property type="term" value="F:transcription cis-regulatory region binding"/>
    <property type="evidence" value="ECO:0007669"/>
    <property type="project" value="TreeGrafter"/>
</dbReference>
<reference evidence="7 8" key="1">
    <citation type="submission" date="2014-08" db="EMBL/GenBank/DDBJ databases">
        <title>Genome sequences of NCPPB Pectobacterium isolates.</title>
        <authorList>
            <person name="Glover R.H."/>
            <person name="Sapp M."/>
            <person name="Elphinstone J."/>
        </authorList>
    </citation>
    <scope>NUCLEOTIDE SEQUENCE [LARGE SCALE GENOMIC DNA]</scope>
    <source>
        <strain evidence="7 8">NCPPB 2795</strain>
    </source>
</reference>
<dbReference type="Pfam" id="PF00816">
    <property type="entry name" value="Histone_HNS"/>
    <property type="match status" value="1"/>
</dbReference>
<evidence type="ECO:0000256" key="2">
    <source>
        <dbReference type="ARBA" id="ARBA00010610"/>
    </source>
</evidence>
<accession>A0A093RPY1</accession>
<comment type="similarity">
    <text evidence="2">Belongs to the histone-like protein H-NS family.</text>
</comment>
<feature type="region of interest" description="Disordered" evidence="5">
    <location>
        <begin position="53"/>
        <end position="86"/>
    </location>
</feature>
<dbReference type="PANTHER" id="PTHR38097:SF2">
    <property type="entry name" value="DNA-BINDING PROTEIN STPA"/>
    <property type="match status" value="1"/>
</dbReference>
<evidence type="ECO:0000256" key="4">
    <source>
        <dbReference type="ARBA" id="ARBA00023125"/>
    </source>
</evidence>
<dbReference type="eggNOG" id="COG2916">
    <property type="taxonomic scope" value="Bacteria"/>
</dbReference>
<dbReference type="RefSeq" id="WP_039325602.1">
    <property type="nucleotide sequence ID" value="NZ_JQHM01000014.1"/>
</dbReference>
<dbReference type="SMART" id="SM00528">
    <property type="entry name" value="HNS"/>
    <property type="match status" value="1"/>
</dbReference>
<dbReference type="GO" id="GO:0005829">
    <property type="term" value="C:cytosol"/>
    <property type="evidence" value="ECO:0007669"/>
    <property type="project" value="TreeGrafter"/>
</dbReference>
<evidence type="ECO:0000259" key="6">
    <source>
        <dbReference type="SMART" id="SM00528"/>
    </source>
</evidence>
<gene>
    <name evidence="7" type="ORF">KP22_18555</name>
</gene>
<dbReference type="GO" id="GO:0003680">
    <property type="term" value="F:minor groove of adenine-thymine-rich DNA binding"/>
    <property type="evidence" value="ECO:0007669"/>
    <property type="project" value="TreeGrafter"/>
</dbReference>